<reference evidence="1 2" key="1">
    <citation type="submission" date="2018-10" db="EMBL/GenBank/DDBJ databases">
        <authorList>
            <person name="Ekblom R."/>
            <person name="Jareborg N."/>
        </authorList>
    </citation>
    <scope>NUCLEOTIDE SEQUENCE [LARGE SCALE GENOMIC DNA]</scope>
    <source>
        <tissue evidence="1">Muscle</tissue>
    </source>
</reference>
<gene>
    <name evidence="1" type="ORF">BN2614_LOCUS1</name>
</gene>
<sequence>MKAGGRTRRWSREALFQLGTSLASGWHAHCFSEESACHVQDVPETAFIHICFAIVELEPQRAFPPGYHEFCQTKNILCSD</sequence>
<keyword evidence="2" id="KW-1185">Reference proteome</keyword>
<proteinExistence type="predicted"/>
<protein>
    <submittedName>
        <fullName evidence="1">Uncharacterized protein</fullName>
    </submittedName>
</protein>
<accession>A0A9X9LF97</accession>
<evidence type="ECO:0000313" key="2">
    <source>
        <dbReference type="Proteomes" id="UP000269945"/>
    </source>
</evidence>
<name>A0A9X9LF97_GULGU</name>
<comment type="caution">
    <text evidence="1">The sequence shown here is derived from an EMBL/GenBank/DDBJ whole genome shotgun (WGS) entry which is preliminary data.</text>
</comment>
<dbReference type="EMBL" id="CYRY02002166">
    <property type="protein sequence ID" value="VCW66826.1"/>
    <property type="molecule type" value="Genomic_DNA"/>
</dbReference>
<dbReference type="Proteomes" id="UP000269945">
    <property type="component" value="Unassembled WGS sequence"/>
</dbReference>
<evidence type="ECO:0000313" key="1">
    <source>
        <dbReference type="EMBL" id="VCW66826.1"/>
    </source>
</evidence>
<dbReference type="AlphaFoldDB" id="A0A9X9LF97"/>
<organism evidence="1 2">
    <name type="scientific">Gulo gulo</name>
    <name type="common">Wolverine</name>
    <name type="synonym">Gluton</name>
    <dbReference type="NCBI Taxonomy" id="48420"/>
    <lineage>
        <taxon>Eukaryota</taxon>
        <taxon>Metazoa</taxon>
        <taxon>Chordata</taxon>
        <taxon>Craniata</taxon>
        <taxon>Vertebrata</taxon>
        <taxon>Euteleostomi</taxon>
        <taxon>Mammalia</taxon>
        <taxon>Eutheria</taxon>
        <taxon>Laurasiatheria</taxon>
        <taxon>Carnivora</taxon>
        <taxon>Caniformia</taxon>
        <taxon>Musteloidea</taxon>
        <taxon>Mustelidae</taxon>
        <taxon>Guloninae</taxon>
        <taxon>Gulo</taxon>
    </lineage>
</organism>